<comment type="caution">
    <text evidence="2">The sequence shown here is derived from an EMBL/GenBank/DDBJ whole genome shotgun (WGS) entry which is preliminary data.</text>
</comment>
<name>A0ABV9QCM4_9BURK</name>
<evidence type="ECO:0000313" key="3">
    <source>
        <dbReference type="Proteomes" id="UP001596001"/>
    </source>
</evidence>
<reference evidence="3" key="1">
    <citation type="journal article" date="2019" name="Int. J. Syst. Evol. Microbiol.">
        <title>The Global Catalogue of Microorganisms (GCM) 10K type strain sequencing project: providing services to taxonomists for standard genome sequencing and annotation.</title>
        <authorList>
            <consortium name="The Broad Institute Genomics Platform"/>
            <consortium name="The Broad Institute Genome Sequencing Center for Infectious Disease"/>
            <person name="Wu L."/>
            <person name="Ma J."/>
        </authorList>
    </citation>
    <scope>NUCLEOTIDE SEQUENCE [LARGE SCALE GENOMIC DNA]</scope>
    <source>
        <strain evidence="3">CCUG 49452</strain>
    </source>
</reference>
<proteinExistence type="predicted"/>
<dbReference type="SUPFAM" id="SSF56935">
    <property type="entry name" value="Porins"/>
    <property type="match status" value="1"/>
</dbReference>
<dbReference type="InterPro" id="IPR023614">
    <property type="entry name" value="Porin_dom_sf"/>
</dbReference>
<sequence>MQETSARQLPHHLALSALLLSLTILAPAYSQESETTSPLPPTLKLSGFATLGVTHHRNDDVGMVFSFDQKSLAHRGISGNLDSVLGVQLNWQMAESTSAVLQAVGRAGENMEPKLRMGYVRQQLGPDLAVRVGRYRSPLYFDSDITEIGYANMTVRPPLPVYWIANSVIAIDGGDVQWRHSLGNTALLLQGYAGSSSYKIRFNSANPVIESDNELSGLKGLAASVTLPHVTLRASRTWVNSTTLRSSQVDQLNAGLAQMAGGLSALAANPMLPAPLRTSLNNKAQAALGYTNPFDSSPIYTSVGFNANWDGWAVMGEWARFHSGSAMLGRADSYHLSVGRSVGDFTPYVGIARQQRKTPVLDTSALGPTGLHPQLDAGLAQLKGSLDEAASGTQKSSRSATVGVRWDFHDNMALKVQYDRFKTPNPYHPGPFANLRLPINNRINLVSVVLDVVF</sequence>
<dbReference type="EMBL" id="JBHSHJ010000001">
    <property type="protein sequence ID" value="MFC4787400.1"/>
    <property type="molecule type" value="Genomic_DNA"/>
</dbReference>
<dbReference type="RefSeq" id="WP_382428823.1">
    <property type="nucleotide sequence ID" value="NZ_JBHSHJ010000001.1"/>
</dbReference>
<evidence type="ECO:0000259" key="1">
    <source>
        <dbReference type="Pfam" id="PF13609"/>
    </source>
</evidence>
<accession>A0ABV9QCM4</accession>
<dbReference type="Pfam" id="PF13609">
    <property type="entry name" value="Porin_4"/>
    <property type="match status" value="1"/>
</dbReference>
<dbReference type="InterPro" id="IPR033900">
    <property type="entry name" value="Gram_neg_porin_domain"/>
</dbReference>
<organism evidence="2 3">
    <name type="scientific">Giesbergeria sinuosa</name>
    <dbReference type="NCBI Taxonomy" id="80883"/>
    <lineage>
        <taxon>Bacteria</taxon>
        <taxon>Pseudomonadati</taxon>
        <taxon>Pseudomonadota</taxon>
        <taxon>Betaproteobacteria</taxon>
        <taxon>Burkholderiales</taxon>
        <taxon>Comamonadaceae</taxon>
        <taxon>Giesbergeria</taxon>
    </lineage>
</organism>
<protein>
    <submittedName>
        <fullName evidence="2">Porin</fullName>
    </submittedName>
</protein>
<feature type="domain" description="Porin" evidence="1">
    <location>
        <begin position="26"/>
        <end position="423"/>
    </location>
</feature>
<keyword evidence="3" id="KW-1185">Reference proteome</keyword>
<evidence type="ECO:0000313" key="2">
    <source>
        <dbReference type="EMBL" id="MFC4787400.1"/>
    </source>
</evidence>
<gene>
    <name evidence="2" type="ORF">ACFO6X_00100</name>
</gene>
<dbReference type="Gene3D" id="2.40.160.10">
    <property type="entry name" value="Porin"/>
    <property type="match status" value="1"/>
</dbReference>
<dbReference type="Proteomes" id="UP001596001">
    <property type="component" value="Unassembled WGS sequence"/>
</dbReference>